<evidence type="ECO:0000313" key="4">
    <source>
        <dbReference type="Proteomes" id="UP001487740"/>
    </source>
</evidence>
<dbReference type="EMBL" id="JARAKH010000042">
    <property type="protein sequence ID" value="KAK8380077.1"/>
    <property type="molecule type" value="Genomic_DNA"/>
</dbReference>
<accession>A0AAW0T1I8</accession>
<keyword evidence="1" id="KW-1133">Transmembrane helix</keyword>
<organism evidence="3 4">
    <name type="scientific">Scylla paramamosain</name>
    <name type="common">Mud crab</name>
    <dbReference type="NCBI Taxonomy" id="85552"/>
    <lineage>
        <taxon>Eukaryota</taxon>
        <taxon>Metazoa</taxon>
        <taxon>Ecdysozoa</taxon>
        <taxon>Arthropoda</taxon>
        <taxon>Crustacea</taxon>
        <taxon>Multicrustacea</taxon>
        <taxon>Malacostraca</taxon>
        <taxon>Eumalacostraca</taxon>
        <taxon>Eucarida</taxon>
        <taxon>Decapoda</taxon>
        <taxon>Pleocyemata</taxon>
        <taxon>Brachyura</taxon>
        <taxon>Eubrachyura</taxon>
        <taxon>Portunoidea</taxon>
        <taxon>Portunidae</taxon>
        <taxon>Portuninae</taxon>
        <taxon>Scylla</taxon>
    </lineage>
</organism>
<keyword evidence="2" id="KW-0732">Signal</keyword>
<evidence type="ECO:0000256" key="1">
    <source>
        <dbReference type="SAM" id="Phobius"/>
    </source>
</evidence>
<feature type="transmembrane region" description="Helical" evidence="1">
    <location>
        <begin position="106"/>
        <end position="127"/>
    </location>
</feature>
<name>A0AAW0T1I8_SCYPA</name>
<dbReference type="SUPFAM" id="SSF57302">
    <property type="entry name" value="Snake toxin-like"/>
    <property type="match status" value="1"/>
</dbReference>
<keyword evidence="1" id="KW-0812">Transmembrane</keyword>
<comment type="caution">
    <text evidence="3">The sequence shown here is derived from an EMBL/GenBank/DDBJ whole genome shotgun (WGS) entry which is preliminary data.</text>
</comment>
<evidence type="ECO:0000313" key="3">
    <source>
        <dbReference type="EMBL" id="KAK8380077.1"/>
    </source>
</evidence>
<keyword evidence="4" id="KW-1185">Reference proteome</keyword>
<feature type="signal peptide" evidence="2">
    <location>
        <begin position="1"/>
        <end position="29"/>
    </location>
</feature>
<reference evidence="3 4" key="1">
    <citation type="submission" date="2023-03" db="EMBL/GenBank/DDBJ databases">
        <title>High-quality genome of Scylla paramamosain provides insights in environmental adaptation.</title>
        <authorList>
            <person name="Zhang L."/>
        </authorList>
    </citation>
    <scope>NUCLEOTIDE SEQUENCE [LARGE SCALE GENOMIC DNA]</scope>
    <source>
        <strain evidence="3">LZ_2023a</strain>
        <tissue evidence="3">Muscle</tissue>
    </source>
</reference>
<protein>
    <submittedName>
        <fullName evidence="3">Uncharacterized protein</fullName>
    </submittedName>
</protein>
<sequence>MACAGVCTSATVLLVTVLVALLVVPGSRGLRCYQCGALREGMSTVNPCFGIKEEDNRECSAEQKFCKRYSNEGVLVLACEEKCQESHSQTTDITCCDTDGCNGGRITAPSALLLALPALVTVGGLLLTPMPR</sequence>
<keyword evidence="1" id="KW-0472">Membrane</keyword>
<dbReference type="AlphaFoldDB" id="A0AAW0T1I8"/>
<dbReference type="Proteomes" id="UP001487740">
    <property type="component" value="Unassembled WGS sequence"/>
</dbReference>
<gene>
    <name evidence="3" type="ORF">O3P69_016608</name>
</gene>
<feature type="chain" id="PRO_5043620511" evidence="2">
    <location>
        <begin position="30"/>
        <end position="132"/>
    </location>
</feature>
<proteinExistence type="predicted"/>
<evidence type="ECO:0000256" key="2">
    <source>
        <dbReference type="SAM" id="SignalP"/>
    </source>
</evidence>
<dbReference type="InterPro" id="IPR045860">
    <property type="entry name" value="Snake_toxin-like_sf"/>
</dbReference>